<evidence type="ECO:0000256" key="4">
    <source>
        <dbReference type="ARBA" id="ARBA00017788"/>
    </source>
</evidence>
<evidence type="ECO:0000256" key="9">
    <source>
        <dbReference type="ARBA" id="ARBA00022694"/>
    </source>
</evidence>
<evidence type="ECO:0000256" key="6">
    <source>
        <dbReference type="ARBA" id="ARBA00022603"/>
    </source>
</evidence>
<evidence type="ECO:0000313" key="13">
    <source>
        <dbReference type="EMBL" id="OTA08414.1"/>
    </source>
</evidence>
<evidence type="ECO:0000256" key="5">
    <source>
        <dbReference type="ARBA" id="ARBA00022490"/>
    </source>
</evidence>
<dbReference type="Proteomes" id="UP000219286">
    <property type="component" value="Unassembled WGS sequence"/>
</dbReference>
<comment type="catalytic activity">
    <reaction evidence="10 11">
        <text>uridine(44) in tRNA(Ser) + S-adenosyl-L-methionine = 2'-O-methyluridine(44) in tRNA(Ser) + S-adenosyl-L-homocysteine + H(+)</text>
        <dbReference type="Rhea" id="RHEA:43100"/>
        <dbReference type="Rhea" id="RHEA-COMP:10339"/>
        <dbReference type="Rhea" id="RHEA-COMP:10340"/>
        <dbReference type="ChEBI" id="CHEBI:15378"/>
        <dbReference type="ChEBI" id="CHEBI:57856"/>
        <dbReference type="ChEBI" id="CHEBI:59789"/>
        <dbReference type="ChEBI" id="CHEBI:65315"/>
        <dbReference type="ChEBI" id="CHEBI:74478"/>
        <dbReference type="EC" id="2.1.1.211"/>
    </reaction>
</comment>
<feature type="compositionally biased region" description="Gly residues" evidence="12">
    <location>
        <begin position="446"/>
        <end position="455"/>
    </location>
</feature>
<evidence type="ECO:0000256" key="1">
    <source>
        <dbReference type="ARBA" id="ARBA00004496"/>
    </source>
</evidence>
<dbReference type="GO" id="GO:0005737">
    <property type="term" value="C:cytoplasm"/>
    <property type="evidence" value="ECO:0007669"/>
    <property type="project" value="UniProtKB-SubCell"/>
</dbReference>
<evidence type="ECO:0000256" key="10">
    <source>
        <dbReference type="ARBA" id="ARBA00047957"/>
    </source>
</evidence>
<keyword evidence="8 11" id="KW-0949">S-adenosyl-L-methionine</keyword>
<evidence type="ECO:0000256" key="2">
    <source>
        <dbReference type="ARBA" id="ARBA00009056"/>
    </source>
</evidence>
<evidence type="ECO:0000256" key="8">
    <source>
        <dbReference type="ARBA" id="ARBA00022691"/>
    </source>
</evidence>
<dbReference type="OrthoDB" id="10047021at2759"/>
<sequence>MKFQPLELPPGTPSFFHDAADRTWVPLYSHACSFGPDIFADKMMNLVRNPNLNSSWLFRADILYDEAKATGISSSSSATSTPSDTTITPSSSTTADEADRDTTATSHPAANAHADANASSSRAGAEIRPITVKIRGMTLERTLVRRLIPRNERRDKPLDQTCLFYHTSTTPSESAVDSTAAASRGPASPASSLSTLVIYMPHSPSADALPFYHPKVQGIAHLHQWEPSGKGTISVHLLPYPEHPVTDAKIQRTAYHLLEIIDKHGHGAAGGYVKRVNHDLVIPQDRFQNRYALLKSKYARRLVDSWAEKTDPTKHVFEDLGIAAFLIELWSDMYPEGKGTATFPGFVDIGCGNGLLVYLLTQEGYAGWGFDARERKSWAQYRTGGQPSPSGSSLEERLLLPAMVSRERGGQGQADAKLVDVVDDDDMLKHPAGSDPSDDISRSSSSGGGGGGDGDGVVHDGVFAPGTFIISNHADELTPWTPILAALSRCPFIMIPCCSHSLAGDKFRAPPPRDKAKARSTYASLVDWVSCIAEDCGWKVETEMLRIPSTRNTCLLGRTRTREVQLADVEALVAKYGGTGGYYENVAKLIKSGPRGH</sequence>
<dbReference type="AlphaFoldDB" id="A0A2H3ABP4"/>
<evidence type="ECO:0000256" key="7">
    <source>
        <dbReference type="ARBA" id="ARBA00022679"/>
    </source>
</evidence>
<accession>A0A2H3ABP4</accession>
<dbReference type="Pfam" id="PF07757">
    <property type="entry name" value="AdoMet_MTase"/>
    <property type="match status" value="1"/>
</dbReference>
<evidence type="ECO:0000313" key="14">
    <source>
        <dbReference type="Proteomes" id="UP000219286"/>
    </source>
</evidence>
<comment type="similarity">
    <text evidence="2 11">Belongs to the TRM44 family.</text>
</comment>
<dbReference type="PANTHER" id="PTHR21210:SF0">
    <property type="entry name" value="TRNA (URACIL-O(2)-)-METHYLTRANSFERASE-RELATED"/>
    <property type="match status" value="1"/>
</dbReference>
<comment type="caution">
    <text evidence="13">The sequence shown here is derived from an EMBL/GenBank/DDBJ whole genome shotgun (WGS) entry which is preliminary data.</text>
</comment>
<dbReference type="PANTHER" id="PTHR21210">
    <property type="entry name" value="TRNA (URACIL-O(2)-)-METHYLTRANSFERASE-RELATED"/>
    <property type="match status" value="1"/>
</dbReference>
<dbReference type="InterPro" id="IPR011671">
    <property type="entry name" value="tRNA_uracil_MeTrfase"/>
</dbReference>
<keyword evidence="14" id="KW-1185">Reference proteome</keyword>
<dbReference type="GO" id="GO:0030488">
    <property type="term" value="P:tRNA methylation"/>
    <property type="evidence" value="ECO:0007669"/>
    <property type="project" value="UniProtKB-UniRule"/>
</dbReference>
<proteinExistence type="inferred from homology"/>
<feature type="compositionally biased region" description="Low complexity" evidence="12">
    <location>
        <begin position="72"/>
        <end position="95"/>
    </location>
</feature>
<protein>
    <recommendedName>
        <fullName evidence="4 11">tRNA (uracil-O(2)-)-methyltransferase</fullName>
        <ecNumber evidence="3 11">2.1.1.211</ecNumber>
    </recommendedName>
</protein>
<keyword evidence="7 11" id="KW-0808">Transferase</keyword>
<gene>
    <name evidence="13" type="ORF">A9Z42_0000960</name>
</gene>
<reference evidence="13 14" key="1">
    <citation type="journal article" date="2015" name="Genome Announc.">
        <title>Genome sequence and annotation of Trichoderma parareesei, the ancestor of the cellulase producer Trichoderma reesei.</title>
        <authorList>
            <person name="Yang D."/>
            <person name="Pomraning K."/>
            <person name="Kopchinskiy A."/>
            <person name="Karimi Aghcheh R."/>
            <person name="Atanasova L."/>
            <person name="Chenthamara K."/>
            <person name="Baker S.E."/>
            <person name="Zhang R."/>
            <person name="Shen Q."/>
            <person name="Freitag M."/>
            <person name="Kubicek C.P."/>
            <person name="Druzhinina I.S."/>
        </authorList>
    </citation>
    <scope>NUCLEOTIDE SEQUENCE [LARGE SCALE GENOMIC DNA]</scope>
    <source>
        <strain evidence="13 14">CBS 125925</strain>
    </source>
</reference>
<keyword evidence="9 11" id="KW-0819">tRNA processing</keyword>
<feature type="compositionally biased region" description="Low complexity" evidence="12">
    <location>
        <begin position="103"/>
        <end position="123"/>
    </location>
</feature>
<feature type="region of interest" description="Disordered" evidence="12">
    <location>
        <begin position="426"/>
        <end position="457"/>
    </location>
</feature>
<comment type="subcellular location">
    <subcellularLocation>
        <location evidence="1 11">Cytoplasm</location>
    </subcellularLocation>
</comment>
<keyword evidence="5 11" id="KW-0963">Cytoplasm</keyword>
<keyword evidence="6 11" id="KW-0489">Methyltransferase</keyword>
<dbReference type="GO" id="GO:0141101">
    <property type="term" value="F:tRNA(Ser) (uridine(44)-2'-O-)-methyltransferase activity"/>
    <property type="evidence" value="ECO:0007669"/>
    <property type="project" value="UniProtKB-EC"/>
</dbReference>
<dbReference type="EMBL" id="LFMI01000847">
    <property type="protein sequence ID" value="OTA08414.1"/>
    <property type="molecule type" value="Genomic_DNA"/>
</dbReference>
<evidence type="ECO:0000256" key="12">
    <source>
        <dbReference type="SAM" id="MobiDB-lite"/>
    </source>
</evidence>
<organism evidence="13 14">
    <name type="scientific">Trichoderma parareesei</name>
    <name type="common">Filamentous fungus</name>
    <dbReference type="NCBI Taxonomy" id="858221"/>
    <lineage>
        <taxon>Eukaryota</taxon>
        <taxon>Fungi</taxon>
        <taxon>Dikarya</taxon>
        <taxon>Ascomycota</taxon>
        <taxon>Pezizomycotina</taxon>
        <taxon>Sordariomycetes</taxon>
        <taxon>Hypocreomycetidae</taxon>
        <taxon>Hypocreales</taxon>
        <taxon>Hypocreaceae</taxon>
        <taxon>Trichoderma</taxon>
    </lineage>
</organism>
<name>A0A2H3ABP4_TRIPA</name>
<feature type="region of interest" description="Disordered" evidence="12">
    <location>
        <begin position="72"/>
        <end position="124"/>
    </location>
</feature>
<evidence type="ECO:0000256" key="3">
    <source>
        <dbReference type="ARBA" id="ARBA00012795"/>
    </source>
</evidence>
<dbReference type="EC" id="2.1.1.211" evidence="3 11"/>
<comment type="function">
    <text evidence="11">Adenosyl-L-methionine (AdoMet)-dependent tRNA (uracil-O(2)-)-methyltransferase.</text>
</comment>
<evidence type="ECO:0000256" key="11">
    <source>
        <dbReference type="RuleBase" id="RU368004"/>
    </source>
</evidence>